<feature type="transmembrane region" description="Helical" evidence="5">
    <location>
        <begin position="63"/>
        <end position="82"/>
    </location>
</feature>
<feature type="transmembrane region" description="Helical" evidence="5">
    <location>
        <begin position="39"/>
        <end position="56"/>
    </location>
</feature>
<keyword evidence="8" id="KW-1185">Reference proteome</keyword>
<dbReference type="RefSeq" id="WP_188643297.1">
    <property type="nucleotide sequence ID" value="NZ_BMKL01000001.1"/>
</dbReference>
<keyword evidence="5" id="KW-0472">Membrane</keyword>
<dbReference type="SUPFAM" id="SSF50998">
    <property type="entry name" value="Quinoprotein alcohol dehydrogenase-like"/>
    <property type="match status" value="1"/>
</dbReference>
<dbReference type="Gene3D" id="2.140.10.10">
    <property type="entry name" value="Quinoprotein alcohol dehydrogenase-like superfamily"/>
    <property type="match status" value="2"/>
</dbReference>
<dbReference type="Proteomes" id="UP000619041">
    <property type="component" value="Unassembled WGS sequence"/>
</dbReference>
<evidence type="ECO:0000313" key="7">
    <source>
        <dbReference type="EMBL" id="GGD84674.1"/>
    </source>
</evidence>
<dbReference type="InterPro" id="IPR002372">
    <property type="entry name" value="PQQ_rpt_dom"/>
</dbReference>
<protein>
    <submittedName>
        <fullName evidence="7">Glucose dehydrogenase</fullName>
    </submittedName>
</protein>
<dbReference type="InterPro" id="IPR018391">
    <property type="entry name" value="PQQ_b-propeller_rpt"/>
</dbReference>
<comment type="caution">
    <text evidence="7">The sequence shown here is derived from an EMBL/GenBank/DDBJ whole genome shotgun (WGS) entry which is preliminary data.</text>
</comment>
<evidence type="ECO:0000259" key="6">
    <source>
        <dbReference type="Pfam" id="PF01011"/>
    </source>
</evidence>
<evidence type="ECO:0000256" key="2">
    <source>
        <dbReference type="ARBA" id="ARBA00008156"/>
    </source>
</evidence>
<organism evidence="7 8">
    <name type="scientific">Tsuneonella deserti</name>
    <dbReference type="NCBI Taxonomy" id="2035528"/>
    <lineage>
        <taxon>Bacteria</taxon>
        <taxon>Pseudomonadati</taxon>
        <taxon>Pseudomonadota</taxon>
        <taxon>Alphaproteobacteria</taxon>
        <taxon>Sphingomonadales</taxon>
        <taxon>Erythrobacteraceae</taxon>
        <taxon>Tsuneonella</taxon>
    </lineage>
</organism>
<reference evidence="8" key="1">
    <citation type="journal article" date="2019" name="Int. J. Syst. Evol. Microbiol.">
        <title>The Global Catalogue of Microorganisms (GCM) 10K type strain sequencing project: providing services to taxonomists for standard genome sequencing and annotation.</title>
        <authorList>
            <consortium name="The Broad Institute Genomics Platform"/>
            <consortium name="The Broad Institute Genome Sequencing Center for Infectious Disease"/>
            <person name="Wu L."/>
            <person name="Ma J."/>
        </authorList>
    </citation>
    <scope>NUCLEOTIDE SEQUENCE [LARGE SCALE GENOMIC DNA]</scope>
    <source>
        <strain evidence="8">CGMCC 1.15959</strain>
    </source>
</reference>
<gene>
    <name evidence="7" type="ORF">GCM10011515_00510</name>
</gene>
<keyword evidence="5" id="KW-1133">Transmembrane helix</keyword>
<dbReference type="SMART" id="SM00564">
    <property type="entry name" value="PQQ"/>
    <property type="match status" value="4"/>
</dbReference>
<evidence type="ECO:0000256" key="5">
    <source>
        <dbReference type="SAM" id="Phobius"/>
    </source>
</evidence>
<evidence type="ECO:0000256" key="3">
    <source>
        <dbReference type="ARBA" id="ARBA00023002"/>
    </source>
</evidence>
<dbReference type="PANTHER" id="PTHR32303:SF4">
    <property type="entry name" value="QUINOPROTEIN GLUCOSE DEHYDROGENASE"/>
    <property type="match status" value="1"/>
</dbReference>
<dbReference type="InterPro" id="IPR017511">
    <property type="entry name" value="PQQ_mDH"/>
</dbReference>
<feature type="transmembrane region" description="Helical" evidence="5">
    <location>
        <begin position="120"/>
        <end position="140"/>
    </location>
</feature>
<feature type="region of interest" description="Disordered" evidence="4">
    <location>
        <begin position="514"/>
        <end position="536"/>
    </location>
</feature>
<evidence type="ECO:0000256" key="4">
    <source>
        <dbReference type="SAM" id="MobiDB-lite"/>
    </source>
</evidence>
<dbReference type="EMBL" id="BMKL01000001">
    <property type="protein sequence ID" value="GGD84674.1"/>
    <property type="molecule type" value="Genomic_DNA"/>
</dbReference>
<feature type="region of interest" description="Disordered" evidence="4">
    <location>
        <begin position="379"/>
        <end position="399"/>
    </location>
</feature>
<dbReference type="InterPro" id="IPR011047">
    <property type="entry name" value="Quinoprotein_ADH-like_sf"/>
</dbReference>
<sequence length="804" mass="86348">MQENQHRSILPSILAALLALMGAALVVGGVWLVSRGGSAYYAIAGAALLANGLLMWRRRPAALWLYSVILLATMAWAVWEVGLDFWQLAPRGDILVPLGLVMLLPWVVRPLSRTRSWPGPAWPLVGALGIAVVVGIAALAHDEHRLEGRIAAAPRAPVALDPLLAAGDWPAYGGSLRGNRYSPLTQITPANVGGLEQVWRFETGDTKTGSDPDEFTYEVTPIKVGNLLYVCTPHNLVIALDAETGRQVWRFDPKIRASKDMQHLTCRGVSYHAEDAVAEQASGTDCAQRIIMGTNDARLIALNALTGRPCAGFGNNGQVDVWPGQAGQERGWWQITSPPVVTRDLIIFGGAVFDNKSTFMPSGVIRAYDVRTGSPVWAFDPGNPGKTSPRGTEGSFVPSSPNSWSMAAADEELGLVYVPMGMAAIDQWGGRRTPATERFATSVLALDIASGQLRWVFQTVHHDLWDMDVPAQPSLVDLTLPGRGRVPALVQSTKTGDIYVLDRRTGQPVFPVEERRVPGGAPPGDRLSPTQPFSSVSFMPKENASEAGMWGATMFDQLACRIKFKGLRYEGPYTPPSLQGTLVYPGNFGVMDWGGMAIDPQRMIAFAHPNYIAFVDRLIPSGPVAPRFRAHGDKPPTPADQNDEPSSASVAGYNPNTGAPFAVALNPFLSPLGLPCQSPPWGYVAGLDLSSGKVTWKHRNGTIRDQSPVPVPIELGVPSLGGPMVMAGGVAFLGSALDYYLRAYDTETGEELWKARLPAGGQASPMSYWSKASGRQFVVIAAGGHGSLGTRKGDSIVAYALRQE</sequence>
<comment type="cofactor">
    <cofactor evidence="1">
        <name>pyrroloquinoline quinone</name>
        <dbReference type="ChEBI" id="CHEBI:58442"/>
    </cofactor>
</comment>
<proteinExistence type="inferred from homology"/>
<feature type="domain" description="Pyrrolo-quinoline quinone repeat" evidence="6">
    <location>
        <begin position="169"/>
        <end position="778"/>
    </location>
</feature>
<comment type="similarity">
    <text evidence="2">Belongs to the bacterial PQQ dehydrogenase family.</text>
</comment>
<dbReference type="Pfam" id="PF01011">
    <property type="entry name" value="PQQ"/>
    <property type="match status" value="1"/>
</dbReference>
<accession>A0ABQ1RYP7</accession>
<dbReference type="PANTHER" id="PTHR32303">
    <property type="entry name" value="QUINOPROTEIN ALCOHOL DEHYDROGENASE (CYTOCHROME C)"/>
    <property type="match status" value="1"/>
</dbReference>
<evidence type="ECO:0000313" key="8">
    <source>
        <dbReference type="Proteomes" id="UP000619041"/>
    </source>
</evidence>
<feature type="transmembrane region" description="Helical" evidence="5">
    <location>
        <begin position="88"/>
        <end position="108"/>
    </location>
</feature>
<keyword evidence="3" id="KW-0560">Oxidoreductase</keyword>
<name>A0ABQ1RYP7_9SPHN</name>
<dbReference type="CDD" id="cd10280">
    <property type="entry name" value="PQQ_mGDH"/>
    <property type="match status" value="1"/>
</dbReference>
<evidence type="ECO:0000256" key="1">
    <source>
        <dbReference type="ARBA" id="ARBA00001931"/>
    </source>
</evidence>
<keyword evidence="5" id="KW-0812">Transmembrane</keyword>
<feature type="transmembrane region" description="Helical" evidence="5">
    <location>
        <begin position="12"/>
        <end position="33"/>
    </location>
</feature>
<feature type="region of interest" description="Disordered" evidence="4">
    <location>
        <begin position="625"/>
        <end position="652"/>
    </location>
</feature>
<dbReference type="NCBIfam" id="TIGR03074">
    <property type="entry name" value="PQQ_membr_DH"/>
    <property type="match status" value="1"/>
</dbReference>